<accession>A0ABU3P4W6</accession>
<evidence type="ECO:0000313" key="3">
    <source>
        <dbReference type="Proteomes" id="UP001254848"/>
    </source>
</evidence>
<evidence type="ECO:0000313" key="2">
    <source>
        <dbReference type="EMBL" id="MDT8904092.1"/>
    </source>
</evidence>
<dbReference type="RefSeq" id="WP_413782653.1">
    <property type="nucleotide sequence ID" value="NZ_JAUOZS010000002.1"/>
</dbReference>
<dbReference type="InterPro" id="IPR052164">
    <property type="entry name" value="Anthracycline_SecMetBiosynth"/>
</dbReference>
<proteinExistence type="predicted"/>
<dbReference type="InterPro" id="IPR037523">
    <property type="entry name" value="VOC_core"/>
</dbReference>
<dbReference type="Proteomes" id="UP001254848">
    <property type="component" value="Unassembled WGS sequence"/>
</dbReference>
<dbReference type="PROSITE" id="PS51819">
    <property type="entry name" value="VOC"/>
    <property type="match status" value="1"/>
</dbReference>
<sequence>MADNINPVIWFEIPVTDMPRGKAFYEAVFGHKLEIVDMGERQMAMFPMAMNAIGAGGALVKAEHYVPSYTGAIIYFAVADIAATLDKVAASKGKTLVPKTDIGQYGFFGLFEDSEGNCIGLHSM</sequence>
<dbReference type="InterPro" id="IPR004360">
    <property type="entry name" value="Glyas_Fos-R_dOase_dom"/>
</dbReference>
<organism evidence="2 3">
    <name type="scientific">Anaeroselena agilis</name>
    <dbReference type="NCBI Taxonomy" id="3063788"/>
    <lineage>
        <taxon>Bacteria</taxon>
        <taxon>Bacillati</taxon>
        <taxon>Bacillota</taxon>
        <taxon>Negativicutes</taxon>
        <taxon>Acetonemataceae</taxon>
        <taxon>Anaeroselena</taxon>
    </lineage>
</organism>
<dbReference type="SUPFAM" id="SSF54593">
    <property type="entry name" value="Glyoxalase/Bleomycin resistance protein/Dihydroxybiphenyl dioxygenase"/>
    <property type="match status" value="1"/>
</dbReference>
<dbReference type="PANTHER" id="PTHR33993:SF2">
    <property type="entry name" value="VOC DOMAIN-CONTAINING PROTEIN"/>
    <property type="match status" value="1"/>
</dbReference>
<dbReference type="CDD" id="cd07247">
    <property type="entry name" value="SgaA_N_like"/>
    <property type="match status" value="1"/>
</dbReference>
<dbReference type="PANTHER" id="PTHR33993">
    <property type="entry name" value="GLYOXALASE-RELATED"/>
    <property type="match status" value="1"/>
</dbReference>
<evidence type="ECO:0000259" key="1">
    <source>
        <dbReference type="PROSITE" id="PS51819"/>
    </source>
</evidence>
<dbReference type="Gene3D" id="3.10.180.10">
    <property type="entry name" value="2,3-Dihydroxybiphenyl 1,2-Dioxygenase, domain 1"/>
    <property type="match status" value="1"/>
</dbReference>
<comment type="caution">
    <text evidence="2">The sequence shown here is derived from an EMBL/GenBank/DDBJ whole genome shotgun (WGS) entry which is preliminary data.</text>
</comment>
<feature type="domain" description="VOC" evidence="1">
    <location>
        <begin position="7"/>
        <end position="124"/>
    </location>
</feature>
<gene>
    <name evidence="2" type="ORF">Q4T40_22890</name>
</gene>
<protein>
    <submittedName>
        <fullName evidence="2">VOC family protein</fullName>
    </submittedName>
</protein>
<dbReference type="InterPro" id="IPR029068">
    <property type="entry name" value="Glyas_Bleomycin-R_OHBP_Dase"/>
</dbReference>
<keyword evidence="3" id="KW-1185">Reference proteome</keyword>
<dbReference type="EMBL" id="JAUOZS010000002">
    <property type="protein sequence ID" value="MDT8904092.1"/>
    <property type="molecule type" value="Genomic_DNA"/>
</dbReference>
<dbReference type="Pfam" id="PF00903">
    <property type="entry name" value="Glyoxalase"/>
    <property type="match status" value="1"/>
</dbReference>
<name>A0ABU3P4W6_9FIRM</name>
<reference evidence="2 3" key="1">
    <citation type="submission" date="2023-07" db="EMBL/GenBank/DDBJ databases">
        <title>The novel representative of Negativicutes class, Anaeroselena agilis gen. nov. sp. nov.</title>
        <authorList>
            <person name="Prokofeva M.I."/>
            <person name="Elcheninov A.G."/>
            <person name="Klyukina A."/>
            <person name="Kublanov I.V."/>
            <person name="Frolov E.N."/>
            <person name="Podosokorskaya O.A."/>
        </authorList>
    </citation>
    <scope>NUCLEOTIDE SEQUENCE [LARGE SCALE GENOMIC DNA]</scope>
    <source>
        <strain evidence="2 3">4137-cl</strain>
    </source>
</reference>